<organism evidence="1 2">
    <name type="scientific">Flavobacterium rhizosphaerae</name>
    <dbReference type="NCBI Taxonomy" id="3163298"/>
    <lineage>
        <taxon>Bacteria</taxon>
        <taxon>Pseudomonadati</taxon>
        <taxon>Bacteroidota</taxon>
        <taxon>Flavobacteriia</taxon>
        <taxon>Flavobacteriales</taxon>
        <taxon>Flavobacteriaceae</taxon>
        <taxon>Flavobacterium</taxon>
    </lineage>
</organism>
<comment type="caution">
    <text evidence="1">The sequence shown here is derived from an EMBL/GenBank/DDBJ whole genome shotgun (WGS) entry which is preliminary data.</text>
</comment>
<accession>A0ABW8Z2H8</accession>
<dbReference type="RefSeq" id="WP_408086322.1">
    <property type="nucleotide sequence ID" value="NZ_JBELPZ010000033.1"/>
</dbReference>
<dbReference type="InterPro" id="IPR002763">
    <property type="entry name" value="DUF72"/>
</dbReference>
<dbReference type="Gene3D" id="3.20.20.410">
    <property type="entry name" value="Protein of unknown function UPF0759"/>
    <property type="match status" value="1"/>
</dbReference>
<gene>
    <name evidence="1" type="ORF">ABS766_16610</name>
</gene>
<dbReference type="Proteomes" id="UP001629156">
    <property type="component" value="Unassembled WGS sequence"/>
</dbReference>
<dbReference type="EMBL" id="JBELPZ010000033">
    <property type="protein sequence ID" value="MFL9846047.1"/>
    <property type="molecule type" value="Genomic_DNA"/>
</dbReference>
<evidence type="ECO:0000313" key="2">
    <source>
        <dbReference type="Proteomes" id="UP001629156"/>
    </source>
</evidence>
<dbReference type="SUPFAM" id="SSF117396">
    <property type="entry name" value="TM1631-like"/>
    <property type="match status" value="1"/>
</dbReference>
<sequence>MAGKIVIGTSGWSYKHWMGTFYPEGTKQKDRFAYYQSVFDTVELNAPFYHLPEKNTFEKWYHDVPDHFIYAIKASRYITHIKKLHDTADSLHKFLEHAAGLKDKLGVVLFQLPPRWGVNAGRLESFIKNIPKKIRCTFEFRDHSWYTEEVYTLLQKYNCAFCIYELGGHLSPVKVTADFVYIRLHGPGNKYQGNYSHESLKEWAQKCKNWAADGKDVYLYFDNDEKGYAAFNAKTIQQMVK</sequence>
<name>A0ABW8Z2H8_9FLAO</name>
<protein>
    <submittedName>
        <fullName evidence="1">DUF72 domain-containing protein</fullName>
    </submittedName>
</protein>
<dbReference type="PANTHER" id="PTHR30348">
    <property type="entry name" value="UNCHARACTERIZED PROTEIN YECE"/>
    <property type="match status" value="1"/>
</dbReference>
<evidence type="ECO:0000313" key="1">
    <source>
        <dbReference type="EMBL" id="MFL9846047.1"/>
    </source>
</evidence>
<dbReference type="InterPro" id="IPR036520">
    <property type="entry name" value="UPF0759_sf"/>
</dbReference>
<dbReference type="PANTHER" id="PTHR30348:SF4">
    <property type="entry name" value="DUF72 DOMAIN-CONTAINING PROTEIN"/>
    <property type="match status" value="1"/>
</dbReference>
<proteinExistence type="predicted"/>
<dbReference type="Pfam" id="PF01904">
    <property type="entry name" value="DUF72"/>
    <property type="match status" value="1"/>
</dbReference>
<reference evidence="1 2" key="1">
    <citation type="submission" date="2024-06" db="EMBL/GenBank/DDBJ databases">
        <authorList>
            <person name="Kaempfer P."/>
            <person name="Viver T."/>
        </authorList>
    </citation>
    <scope>NUCLEOTIDE SEQUENCE [LARGE SCALE GENOMIC DNA]</scope>
    <source>
        <strain evidence="1 2">ST-119</strain>
    </source>
</reference>
<keyword evidence="2" id="KW-1185">Reference proteome</keyword>